<comment type="caution">
    <text evidence="2">The sequence shown here is derived from an EMBL/GenBank/DDBJ whole genome shotgun (WGS) entry which is preliminary data.</text>
</comment>
<feature type="compositionally biased region" description="Polar residues" evidence="1">
    <location>
        <begin position="121"/>
        <end position="130"/>
    </location>
</feature>
<dbReference type="OrthoDB" id="3065051at2759"/>
<evidence type="ECO:0000313" key="3">
    <source>
        <dbReference type="Proteomes" id="UP000076154"/>
    </source>
</evidence>
<proteinExistence type="predicted"/>
<gene>
    <name evidence="2" type="ORF">Hypma_013198</name>
</gene>
<dbReference type="InParanoid" id="A0A369JGK4"/>
<sequence length="246" mass="27347">MLGKVVSRVRRQFRRPKGHIQQPPELRRWSDFVNPFPHVSPGGYKRYYETHGMPEPKPIPPQFQVASSSKYQMISRQRKSTSASPKPSTSSTSQPNPPIDTQQLLFPSSSPSHSPNHCMKKSSTLSTIPESVSGPPSVRIPSLSNTSSLRRRRRRQLLRTPSVERDFPSRAPTIASTADLLGFSSNDSSSSHPEMLDTPPTTVEGLEDEEAGLLLKLDPTEEGVDPYDRPGSRSSYCTARSDFSDD</sequence>
<organism evidence="2 3">
    <name type="scientific">Hypsizygus marmoreus</name>
    <name type="common">White beech mushroom</name>
    <name type="synonym">Agaricus marmoreus</name>
    <dbReference type="NCBI Taxonomy" id="39966"/>
    <lineage>
        <taxon>Eukaryota</taxon>
        <taxon>Fungi</taxon>
        <taxon>Dikarya</taxon>
        <taxon>Basidiomycota</taxon>
        <taxon>Agaricomycotina</taxon>
        <taxon>Agaricomycetes</taxon>
        <taxon>Agaricomycetidae</taxon>
        <taxon>Agaricales</taxon>
        <taxon>Tricholomatineae</taxon>
        <taxon>Lyophyllaceae</taxon>
        <taxon>Hypsizygus</taxon>
    </lineage>
</organism>
<dbReference type="Proteomes" id="UP000076154">
    <property type="component" value="Unassembled WGS sequence"/>
</dbReference>
<feature type="compositionally biased region" description="Low complexity" evidence="1">
    <location>
        <begin position="80"/>
        <end position="94"/>
    </location>
</feature>
<dbReference type="AlphaFoldDB" id="A0A369JGK4"/>
<accession>A0A369JGK4</accession>
<name>A0A369JGK4_HYPMA</name>
<evidence type="ECO:0000313" key="2">
    <source>
        <dbReference type="EMBL" id="RDB19717.1"/>
    </source>
</evidence>
<reference evidence="2" key="1">
    <citation type="submission" date="2018-04" db="EMBL/GenBank/DDBJ databases">
        <title>Whole genome sequencing of Hypsizygus marmoreus.</title>
        <authorList>
            <person name="Choi I.-G."/>
            <person name="Min B."/>
            <person name="Kim J.-G."/>
            <person name="Kim S."/>
            <person name="Oh Y.-L."/>
            <person name="Kong W.-S."/>
            <person name="Park H."/>
            <person name="Jeong J."/>
            <person name="Song E.-S."/>
        </authorList>
    </citation>
    <scope>NUCLEOTIDE SEQUENCE [LARGE SCALE GENOMIC DNA]</scope>
    <source>
        <strain evidence="2">51987-8</strain>
    </source>
</reference>
<keyword evidence="3" id="KW-1185">Reference proteome</keyword>
<evidence type="ECO:0000256" key="1">
    <source>
        <dbReference type="SAM" id="MobiDB-lite"/>
    </source>
</evidence>
<feature type="region of interest" description="Disordered" evidence="1">
    <location>
        <begin position="41"/>
        <end position="246"/>
    </location>
</feature>
<protein>
    <submittedName>
        <fullName evidence="2">Uncharacterized protein</fullName>
    </submittedName>
</protein>
<feature type="compositionally biased region" description="Basic residues" evidence="1">
    <location>
        <begin position="7"/>
        <end position="18"/>
    </location>
</feature>
<feature type="compositionally biased region" description="Polar residues" evidence="1">
    <location>
        <begin position="64"/>
        <end position="75"/>
    </location>
</feature>
<feature type="region of interest" description="Disordered" evidence="1">
    <location>
        <begin position="1"/>
        <end position="26"/>
    </location>
</feature>
<dbReference type="EMBL" id="LUEZ02000076">
    <property type="protein sequence ID" value="RDB19717.1"/>
    <property type="molecule type" value="Genomic_DNA"/>
</dbReference>